<keyword evidence="1" id="KW-0175">Coiled coil</keyword>
<dbReference type="AlphaFoldDB" id="A0AAD5UBX2"/>
<feature type="region of interest" description="Disordered" evidence="2">
    <location>
        <begin position="786"/>
        <end position="805"/>
    </location>
</feature>
<keyword evidence="5" id="KW-1185">Reference proteome</keyword>
<feature type="domain" description="BRO1" evidence="3">
    <location>
        <begin position="3"/>
        <end position="179"/>
    </location>
</feature>
<feature type="coiled-coil region" evidence="1">
    <location>
        <begin position="851"/>
        <end position="911"/>
    </location>
</feature>
<dbReference type="Proteomes" id="UP001210925">
    <property type="component" value="Unassembled WGS sequence"/>
</dbReference>
<evidence type="ECO:0000256" key="1">
    <source>
        <dbReference type="SAM" id="Coils"/>
    </source>
</evidence>
<evidence type="ECO:0000313" key="5">
    <source>
        <dbReference type="Proteomes" id="UP001210925"/>
    </source>
</evidence>
<dbReference type="EMBL" id="JADGKB010000102">
    <property type="protein sequence ID" value="KAJ3253701.1"/>
    <property type="molecule type" value="Genomic_DNA"/>
</dbReference>
<evidence type="ECO:0000259" key="3">
    <source>
        <dbReference type="Pfam" id="PF03097"/>
    </source>
</evidence>
<protein>
    <recommendedName>
        <fullName evidence="3">BRO1 domain-containing protein</fullName>
    </recommendedName>
</protein>
<evidence type="ECO:0000256" key="2">
    <source>
        <dbReference type="SAM" id="MobiDB-lite"/>
    </source>
</evidence>
<name>A0AAD5UBX2_9FUNG</name>
<organism evidence="4 5">
    <name type="scientific">Boothiomyces macroporosus</name>
    <dbReference type="NCBI Taxonomy" id="261099"/>
    <lineage>
        <taxon>Eukaryota</taxon>
        <taxon>Fungi</taxon>
        <taxon>Fungi incertae sedis</taxon>
        <taxon>Chytridiomycota</taxon>
        <taxon>Chytridiomycota incertae sedis</taxon>
        <taxon>Chytridiomycetes</taxon>
        <taxon>Rhizophydiales</taxon>
        <taxon>Terramycetaceae</taxon>
        <taxon>Boothiomyces</taxon>
    </lineage>
</organism>
<feature type="region of interest" description="Disordered" evidence="2">
    <location>
        <begin position="687"/>
        <end position="724"/>
    </location>
</feature>
<accession>A0AAD5UBX2</accession>
<feature type="compositionally biased region" description="Low complexity" evidence="2">
    <location>
        <begin position="818"/>
        <end position="834"/>
    </location>
</feature>
<dbReference type="InterPro" id="IPR004328">
    <property type="entry name" value="BRO1_dom"/>
</dbReference>
<reference evidence="4" key="1">
    <citation type="submission" date="2020-05" db="EMBL/GenBank/DDBJ databases">
        <title>Phylogenomic resolution of chytrid fungi.</title>
        <authorList>
            <person name="Stajich J.E."/>
            <person name="Amses K."/>
            <person name="Simmons R."/>
            <person name="Seto K."/>
            <person name="Myers J."/>
            <person name="Bonds A."/>
            <person name="Quandt C.A."/>
            <person name="Barry K."/>
            <person name="Liu P."/>
            <person name="Grigoriev I."/>
            <person name="Longcore J.E."/>
            <person name="James T.Y."/>
        </authorList>
    </citation>
    <scope>NUCLEOTIDE SEQUENCE</scope>
    <source>
        <strain evidence="4">PLAUS21</strain>
    </source>
</reference>
<comment type="caution">
    <text evidence="4">The sequence shown here is derived from an EMBL/GenBank/DDBJ whole genome shotgun (WGS) entry which is preliminary data.</text>
</comment>
<evidence type="ECO:0000313" key="4">
    <source>
        <dbReference type="EMBL" id="KAJ3253701.1"/>
    </source>
</evidence>
<dbReference type="Gene3D" id="1.25.40.280">
    <property type="entry name" value="alix/aip1 like domains"/>
    <property type="match status" value="1"/>
</dbReference>
<proteinExistence type="predicted"/>
<dbReference type="Pfam" id="PF03097">
    <property type="entry name" value="BRO1"/>
    <property type="match status" value="1"/>
</dbReference>
<feature type="compositionally biased region" description="Polar residues" evidence="2">
    <location>
        <begin position="705"/>
        <end position="714"/>
    </location>
</feature>
<dbReference type="InterPro" id="IPR038499">
    <property type="entry name" value="BRO1_sf"/>
</dbReference>
<sequence length="956" mass="108433">MSAVTAVIAIYVSDLYDVANRYTNEHCSLLKQKFPRGAILHMKAKYNLYGAIAHFHTAPSTSNDRAVAERLTRLNVAKKFITASLGYAQEIGGYLLDLVTGYAKNLATAHLCLDSANHEIIHHTPFDHRLLAPLRRPTDALVNPIDATDILTTITLFPDVLEGIMSNTNHMALQEVLEHSRKLSTEGQATVEGLLKQFAVDVKLGPMPNDVFDEKKFEKLKEDASKLVDEVKKLQDDEAILSTRDLLLSMSKVESYIQCNLDACTEVLGTLIADKTRNKEEQSTIITLKSMLSNIKEQQEEHTEHLNMIEKYRVKFNEEISAFDSTEWTKVNYFQQKAKLSVIIPVLEESGKSAFNEIKGSWEKISLAIDKDKDVLKALLAKAEGLLPKLKNLPFDGWTKQRAVSIADAIKTRRDYIKSIEAELLETSKALEGCVKRIAGQKESILSVHNRLTELSNQTKIVGDFHNSTAKALAFKQDLIKDVQKLVHDRKKSSRTLYLCLELKYEDDRDFLLKGTDAPKDPYVLKIIQNEKDGHVESFKPTEHTDTKTLKDCLTDALILPLEKMVHHQDTFINFWKGIHDIVEPPVETPPLLRKPSLLRVPSFKRSPSFSRIPSAAENYYIPRNSINVDELDALYNQHFRFPNVSPKYGKALPRRASSVTFEEDRPKPRASVYDMLVNAKEGFLKMLGKNSNPNQDGKSKGNRKFSSNSAHEMQTTRRRSLNIPRIEIPEVESTSGDDLLDANISAIMKENAKLRAEVLKVRTERNLQQNQKLLHLQENIKKFNKEQRSEKTLPERKKSNNSELHRWIEEQNRLVHSSSGLEPSSDTTSSSASSTKLALAAVLSTTYDAVRKLKRKSAKSKAKNQRKSEQFELKNKKTEEIRTMMFTNELNFTENDLKQLKKKIDLARLDSGIAKSRDEIETHESTAEEVAALKKLRKGNQRLIDSSIRINKDGK</sequence>
<feature type="region of interest" description="Disordered" evidence="2">
    <location>
        <begin position="815"/>
        <end position="834"/>
    </location>
</feature>
<gene>
    <name evidence="4" type="ORF">HK103_000359</name>
</gene>